<comment type="caution">
    <text evidence="1">The sequence shown here is derived from an EMBL/GenBank/DDBJ whole genome shotgun (WGS) entry which is preliminary data.</text>
</comment>
<organism evidence="1 2">
    <name type="scientific">Flavobacterium beibuense F44-8</name>
    <dbReference type="NCBI Taxonomy" id="1406840"/>
    <lineage>
        <taxon>Bacteria</taxon>
        <taxon>Pseudomonadati</taxon>
        <taxon>Bacteroidota</taxon>
        <taxon>Flavobacteriia</taxon>
        <taxon>Flavobacteriales</taxon>
        <taxon>Flavobacteriaceae</taxon>
        <taxon>Flavobacterium</taxon>
    </lineage>
</organism>
<dbReference type="RefSeq" id="WP_035134523.1">
    <property type="nucleotide sequence ID" value="NZ_JRLV01000014.1"/>
</dbReference>
<protein>
    <submittedName>
        <fullName evidence="1">Uncharacterized protein</fullName>
    </submittedName>
</protein>
<dbReference type="eggNOG" id="ENOG5032YX8">
    <property type="taxonomic scope" value="Bacteria"/>
</dbReference>
<keyword evidence="2" id="KW-1185">Reference proteome</keyword>
<evidence type="ECO:0000313" key="1">
    <source>
        <dbReference type="EMBL" id="KGO79938.1"/>
    </source>
</evidence>
<reference evidence="1 2" key="1">
    <citation type="submission" date="2013-09" db="EMBL/GenBank/DDBJ databases">
        <authorList>
            <person name="Zeng Z."/>
            <person name="Chen C."/>
        </authorList>
    </citation>
    <scope>NUCLEOTIDE SEQUENCE [LARGE SCALE GENOMIC DNA]</scope>
    <source>
        <strain evidence="1 2">F44-8</strain>
    </source>
</reference>
<gene>
    <name evidence="1" type="ORF">Q763_12095</name>
</gene>
<dbReference type="STRING" id="1406840.Q763_12095"/>
<dbReference type="Proteomes" id="UP000030129">
    <property type="component" value="Unassembled WGS sequence"/>
</dbReference>
<dbReference type="AlphaFoldDB" id="A0A0A2LL61"/>
<evidence type="ECO:0000313" key="2">
    <source>
        <dbReference type="Proteomes" id="UP000030129"/>
    </source>
</evidence>
<accession>A0A0A2LL61</accession>
<proteinExistence type="predicted"/>
<sequence length="162" mass="18385">MKVLGLFLCLLCIAPDKELATVRQQYIDAAVSAESALVFHASLEYLDNSHENTTLLAYKAASIVLMAKYEKGLFTKTRYFNRGTDLLEEVIEKDAKNYEARLLRLNIQDNVPWITGYTGDIKKDKAFLIANYAAQPKDLKVFTKNYVVQCDAFSDKEKALFN</sequence>
<name>A0A0A2LL61_9FLAO</name>
<dbReference type="EMBL" id="JRLV01000014">
    <property type="protein sequence ID" value="KGO79938.1"/>
    <property type="molecule type" value="Genomic_DNA"/>
</dbReference>